<keyword evidence="10 22" id="KW-1133">Transmembrane helix</keyword>
<feature type="transmembrane region" description="Helical" evidence="22">
    <location>
        <begin position="309"/>
        <end position="330"/>
    </location>
</feature>
<keyword evidence="7 22" id="KW-0812">Transmembrane</keyword>
<keyword evidence="12" id="KW-0131">Cell cycle</keyword>
<evidence type="ECO:0000313" key="23">
    <source>
        <dbReference type="EMBL" id="PFG74205.1"/>
    </source>
</evidence>
<feature type="transmembrane region" description="Helical" evidence="22">
    <location>
        <begin position="146"/>
        <end position="163"/>
    </location>
</feature>
<comment type="caution">
    <text evidence="23">The sequence shown here is derived from an EMBL/GenBank/DDBJ whole genome shotgun (WGS) entry which is preliminary data.</text>
</comment>
<dbReference type="NCBIfam" id="TIGR02614">
    <property type="entry name" value="ftsW"/>
    <property type="match status" value="1"/>
</dbReference>
<evidence type="ECO:0000256" key="13">
    <source>
        <dbReference type="ARBA" id="ARBA00023316"/>
    </source>
</evidence>
<evidence type="ECO:0000256" key="20">
    <source>
        <dbReference type="ARBA" id="ARBA00049902"/>
    </source>
</evidence>
<sequence length="394" mass="41993">MAARTGEWNPGRPDYLLVAIVAILTAFGLVAVYSASFVRSLVDFGDPYSYVLRQGVWAIGGAVGMFVMARIDYRRLRPLALPLMALTILLLIAVIAVGVEGGGARRWIGVGELTLQPAEFAKLTVTIYLAAWLASRGGSLRSFEHGLVPFVLIIGTVSALILLQPNLGTTLIILAITVTMFWVAGATFLQMLSLFGSGLVAITVLALGAGYRAERITAFLHAEKDPDGIGFQTLQALIAIGNGGLTGLGLGASRAKFFYLPESHTDGIFAIVGEELGLLAGLAMLALYILLMIRGYQVARRARDEFGQLVATGITTWVAVQAFLNIGGILRVIPLTGVPLPFVSYGSNALAALLLAMGVLVSISRYGNDRGGYLDQHPVDRRPRGAIIRRGQEP</sequence>
<feature type="transmembrane region" description="Helical" evidence="22">
    <location>
        <begin position="170"/>
        <end position="189"/>
    </location>
</feature>
<proteinExistence type="inferred from homology"/>
<evidence type="ECO:0000256" key="3">
    <source>
        <dbReference type="ARBA" id="ARBA00022475"/>
    </source>
</evidence>
<evidence type="ECO:0000256" key="19">
    <source>
        <dbReference type="ARBA" id="ARBA00044770"/>
    </source>
</evidence>
<keyword evidence="5" id="KW-0328">Glycosyltransferase</keyword>
<dbReference type="GO" id="GO:0005886">
    <property type="term" value="C:plasma membrane"/>
    <property type="evidence" value="ECO:0007669"/>
    <property type="project" value="UniProtKB-SubCell"/>
</dbReference>
<dbReference type="Pfam" id="PF01098">
    <property type="entry name" value="FTSW_RODA_SPOVE"/>
    <property type="match status" value="1"/>
</dbReference>
<evidence type="ECO:0000256" key="22">
    <source>
        <dbReference type="SAM" id="Phobius"/>
    </source>
</evidence>
<keyword evidence="3" id="KW-1003">Cell membrane</keyword>
<comment type="function">
    <text evidence="21">Peptidoglycan polymerase that is essential for cell division.</text>
</comment>
<comment type="pathway">
    <text evidence="2">Cell wall biogenesis; peptidoglycan biosynthesis.</text>
</comment>
<dbReference type="AlphaFoldDB" id="A0A2A9HGS0"/>
<dbReference type="GO" id="GO:0071555">
    <property type="term" value="P:cell wall organization"/>
    <property type="evidence" value="ECO:0007669"/>
    <property type="project" value="UniProtKB-KW"/>
</dbReference>
<keyword evidence="9" id="KW-0573">Peptidoglycan synthesis</keyword>
<evidence type="ECO:0000256" key="7">
    <source>
        <dbReference type="ARBA" id="ARBA00022692"/>
    </source>
</evidence>
<evidence type="ECO:0000256" key="14">
    <source>
        <dbReference type="ARBA" id="ARBA00032370"/>
    </source>
</evidence>
<evidence type="ECO:0000256" key="4">
    <source>
        <dbReference type="ARBA" id="ARBA00022618"/>
    </source>
</evidence>
<keyword evidence="4 23" id="KW-0132">Cell division</keyword>
<comment type="catalytic activity">
    <reaction evidence="20">
        <text>[GlcNAc-(1-&gt;4)-Mur2Ac(oyl-L-Ala-gamma-D-Glu-L-Lys-D-Ala-D-Ala)](n)-di-trans,octa-cis-undecaprenyl diphosphate + beta-D-GlcNAc-(1-&gt;4)-Mur2Ac(oyl-L-Ala-gamma-D-Glu-L-Lys-D-Ala-D-Ala)-di-trans,octa-cis-undecaprenyl diphosphate = [GlcNAc-(1-&gt;4)-Mur2Ac(oyl-L-Ala-gamma-D-Glu-L-Lys-D-Ala-D-Ala)](n+1)-di-trans,octa-cis-undecaprenyl diphosphate + di-trans,octa-cis-undecaprenyl diphosphate + H(+)</text>
        <dbReference type="Rhea" id="RHEA:23708"/>
        <dbReference type="Rhea" id="RHEA-COMP:9602"/>
        <dbReference type="Rhea" id="RHEA-COMP:9603"/>
        <dbReference type="ChEBI" id="CHEBI:15378"/>
        <dbReference type="ChEBI" id="CHEBI:58405"/>
        <dbReference type="ChEBI" id="CHEBI:60033"/>
        <dbReference type="ChEBI" id="CHEBI:78435"/>
        <dbReference type="EC" id="2.4.99.28"/>
    </reaction>
</comment>
<protein>
    <recommendedName>
        <fullName evidence="17">Probable peptidoglycan glycosyltransferase FtsW</fullName>
        <ecNumber evidence="19">2.4.99.28</ecNumber>
    </recommendedName>
    <alternativeName>
        <fullName evidence="18">Cell division protein FtsW</fullName>
    </alternativeName>
    <alternativeName>
        <fullName evidence="15">Cell wall polymerase</fullName>
    </alternativeName>
    <alternativeName>
        <fullName evidence="14">Peptidoglycan polymerase</fullName>
    </alternativeName>
</protein>
<evidence type="ECO:0000256" key="21">
    <source>
        <dbReference type="ARBA" id="ARBA00049966"/>
    </source>
</evidence>
<evidence type="ECO:0000256" key="1">
    <source>
        <dbReference type="ARBA" id="ARBA00004651"/>
    </source>
</evidence>
<dbReference type="InterPro" id="IPR001182">
    <property type="entry name" value="FtsW/RodA"/>
</dbReference>
<evidence type="ECO:0000256" key="6">
    <source>
        <dbReference type="ARBA" id="ARBA00022679"/>
    </source>
</evidence>
<evidence type="ECO:0000256" key="17">
    <source>
        <dbReference type="ARBA" id="ARBA00041185"/>
    </source>
</evidence>
<evidence type="ECO:0000256" key="5">
    <source>
        <dbReference type="ARBA" id="ARBA00022676"/>
    </source>
</evidence>
<dbReference type="PANTHER" id="PTHR30474">
    <property type="entry name" value="CELL CYCLE PROTEIN"/>
    <property type="match status" value="1"/>
</dbReference>
<dbReference type="GO" id="GO:0015648">
    <property type="term" value="F:lipid-linked peptidoglycan transporter activity"/>
    <property type="evidence" value="ECO:0007669"/>
    <property type="project" value="TreeGrafter"/>
</dbReference>
<evidence type="ECO:0000256" key="2">
    <source>
        <dbReference type="ARBA" id="ARBA00004752"/>
    </source>
</evidence>
<feature type="transmembrane region" description="Helical" evidence="22">
    <location>
        <begin position="79"/>
        <end position="99"/>
    </location>
</feature>
<dbReference type="PANTHER" id="PTHR30474:SF2">
    <property type="entry name" value="PEPTIDOGLYCAN GLYCOSYLTRANSFERASE FTSW-RELATED"/>
    <property type="match status" value="1"/>
</dbReference>
<feature type="transmembrane region" description="Helical" evidence="22">
    <location>
        <begin position="15"/>
        <end position="38"/>
    </location>
</feature>
<keyword evidence="6" id="KW-0808">Transferase</keyword>
<dbReference type="GO" id="GO:0009252">
    <property type="term" value="P:peptidoglycan biosynthetic process"/>
    <property type="evidence" value="ECO:0007669"/>
    <property type="project" value="UniProtKB-KW"/>
</dbReference>
<evidence type="ECO:0000313" key="24">
    <source>
        <dbReference type="Proteomes" id="UP000223071"/>
    </source>
</evidence>
<organism evidence="23 24">
    <name type="scientific">Tepidiforma thermophila (strain KCTC 52669 / CGMCC 1.13589 / G233)</name>
    <dbReference type="NCBI Taxonomy" id="2761530"/>
    <lineage>
        <taxon>Bacteria</taxon>
        <taxon>Bacillati</taxon>
        <taxon>Chloroflexota</taxon>
        <taxon>Tepidiformia</taxon>
        <taxon>Tepidiformales</taxon>
        <taxon>Tepidiformaceae</taxon>
        <taxon>Tepidiforma</taxon>
    </lineage>
</organism>
<feature type="transmembrane region" description="Helical" evidence="22">
    <location>
        <begin position="267"/>
        <end position="289"/>
    </location>
</feature>
<keyword evidence="11 22" id="KW-0472">Membrane</keyword>
<dbReference type="EC" id="2.4.99.28" evidence="19"/>
<comment type="similarity">
    <text evidence="16">Belongs to the SEDS family. FtsW subfamily.</text>
</comment>
<accession>A0A2A9HGS0</accession>
<evidence type="ECO:0000256" key="9">
    <source>
        <dbReference type="ARBA" id="ARBA00022984"/>
    </source>
</evidence>
<feature type="transmembrane region" description="Helical" evidence="22">
    <location>
        <begin position="50"/>
        <end position="67"/>
    </location>
</feature>
<evidence type="ECO:0000256" key="8">
    <source>
        <dbReference type="ARBA" id="ARBA00022960"/>
    </source>
</evidence>
<evidence type="ECO:0000256" key="15">
    <source>
        <dbReference type="ARBA" id="ARBA00033270"/>
    </source>
</evidence>
<comment type="subcellular location">
    <subcellularLocation>
        <location evidence="1">Cell membrane</location>
        <topology evidence="1">Multi-pass membrane protein</topology>
    </subcellularLocation>
</comment>
<dbReference type="Proteomes" id="UP000223071">
    <property type="component" value="Unassembled WGS sequence"/>
</dbReference>
<evidence type="ECO:0000256" key="12">
    <source>
        <dbReference type="ARBA" id="ARBA00023306"/>
    </source>
</evidence>
<feature type="transmembrane region" description="Helical" evidence="22">
    <location>
        <begin position="195"/>
        <end position="213"/>
    </location>
</feature>
<feature type="transmembrane region" description="Helical" evidence="22">
    <location>
        <begin position="234"/>
        <end position="255"/>
    </location>
</feature>
<dbReference type="GO" id="GO:0008955">
    <property type="term" value="F:peptidoglycan glycosyltransferase activity"/>
    <property type="evidence" value="ECO:0007669"/>
    <property type="project" value="UniProtKB-EC"/>
</dbReference>
<dbReference type="EMBL" id="PDJQ01000001">
    <property type="protein sequence ID" value="PFG74205.1"/>
    <property type="molecule type" value="Genomic_DNA"/>
</dbReference>
<keyword evidence="8" id="KW-0133">Cell shape</keyword>
<dbReference type="GO" id="GO:0032153">
    <property type="term" value="C:cell division site"/>
    <property type="evidence" value="ECO:0007669"/>
    <property type="project" value="TreeGrafter"/>
</dbReference>
<name>A0A2A9HGS0_TEPT2</name>
<dbReference type="GO" id="GO:0051301">
    <property type="term" value="P:cell division"/>
    <property type="evidence" value="ECO:0007669"/>
    <property type="project" value="UniProtKB-KW"/>
</dbReference>
<dbReference type="InterPro" id="IPR013437">
    <property type="entry name" value="FtsW"/>
</dbReference>
<evidence type="ECO:0000256" key="11">
    <source>
        <dbReference type="ARBA" id="ARBA00023136"/>
    </source>
</evidence>
<keyword evidence="24" id="KW-1185">Reference proteome</keyword>
<evidence type="ECO:0000256" key="16">
    <source>
        <dbReference type="ARBA" id="ARBA00038053"/>
    </source>
</evidence>
<feature type="transmembrane region" description="Helical" evidence="22">
    <location>
        <begin position="342"/>
        <end position="363"/>
    </location>
</feature>
<keyword evidence="13" id="KW-0961">Cell wall biogenesis/degradation</keyword>
<evidence type="ECO:0000256" key="10">
    <source>
        <dbReference type="ARBA" id="ARBA00022989"/>
    </source>
</evidence>
<evidence type="ECO:0000256" key="18">
    <source>
        <dbReference type="ARBA" id="ARBA00041418"/>
    </source>
</evidence>
<dbReference type="GO" id="GO:0008360">
    <property type="term" value="P:regulation of cell shape"/>
    <property type="evidence" value="ECO:0007669"/>
    <property type="project" value="UniProtKB-KW"/>
</dbReference>
<gene>
    <name evidence="23" type="ORF">A9A59_1418</name>
</gene>
<reference evidence="23 24" key="1">
    <citation type="submission" date="2017-09" db="EMBL/GenBank/DDBJ databases">
        <title>Sequencing the genomes of two abundant thermophiles in Great Basin hot springs: Thermocrinis jamiesonii and novel Chloroflexi Thermoflexus hugenholtzii.</title>
        <authorList>
            <person name="Hedlund B."/>
        </authorList>
    </citation>
    <scope>NUCLEOTIDE SEQUENCE [LARGE SCALE GENOMIC DNA]</scope>
    <source>
        <strain evidence="23 24">G233</strain>
    </source>
</reference>